<evidence type="ECO:0000256" key="1">
    <source>
        <dbReference type="ARBA" id="ARBA00004196"/>
    </source>
</evidence>
<dbReference type="SUPFAM" id="SSF53822">
    <property type="entry name" value="Periplasmic binding protein-like I"/>
    <property type="match status" value="1"/>
</dbReference>
<keyword evidence="3 4" id="KW-0732">Signal</keyword>
<protein>
    <submittedName>
        <fullName evidence="6">Substrate-binding domain-containing protein</fullName>
    </submittedName>
</protein>
<dbReference type="EMBL" id="JAGSND010000017">
    <property type="protein sequence ID" value="MBR0599838.1"/>
    <property type="molecule type" value="Genomic_DNA"/>
</dbReference>
<dbReference type="InterPro" id="IPR028082">
    <property type="entry name" value="Peripla_BP_I"/>
</dbReference>
<feature type="signal peptide" evidence="4">
    <location>
        <begin position="1"/>
        <end position="22"/>
    </location>
</feature>
<sequence>MNKILSLLVSLLLITGLLSGCASGGSDEAASADTAEKSKVYLITMDQMDQHWQNVNKGAEEVASANSDIIEYKWSAPDKKDDAQQIDKVNNAVSDGAKVILLAANGPDAISSALEEAAAKGVKIVYVDSPANFPGEATFATDNKAAGKTAGEQMLAELNAKGVTSGDIGIINVKPDTTSCVLREEGFRSAFEGTDFNILTTQFCEGDAAKSQDAASNFISQGCVGIFGTNEGGTVGVGNAIKASGKAVVGVGFDKSDTILGLITDGALLCTMAQNPDVMGKQGMEAAIKLINGESISSKNVDTGVSVITKDDVK</sequence>
<evidence type="ECO:0000256" key="2">
    <source>
        <dbReference type="ARBA" id="ARBA00007639"/>
    </source>
</evidence>
<reference evidence="6" key="1">
    <citation type="submission" date="2021-04" db="EMBL/GenBank/DDBJ databases">
        <title>Sinoanaerobacter chloroacetimidivorans sp. nov., an obligate anaerobic bacterium isolated from anaerobic sludge.</title>
        <authorList>
            <person name="Bao Y."/>
        </authorList>
    </citation>
    <scope>NUCLEOTIDE SEQUENCE</scope>
    <source>
        <strain evidence="6">BAD-6</strain>
    </source>
</reference>
<dbReference type="GO" id="GO:0030246">
    <property type="term" value="F:carbohydrate binding"/>
    <property type="evidence" value="ECO:0007669"/>
    <property type="project" value="UniProtKB-ARBA"/>
</dbReference>
<evidence type="ECO:0000256" key="4">
    <source>
        <dbReference type="SAM" id="SignalP"/>
    </source>
</evidence>
<dbReference type="Proteomes" id="UP000675664">
    <property type="component" value="Unassembled WGS sequence"/>
</dbReference>
<comment type="similarity">
    <text evidence="2">Belongs to the bacterial solute-binding protein 2 family.</text>
</comment>
<dbReference type="PANTHER" id="PTHR46847">
    <property type="entry name" value="D-ALLOSE-BINDING PERIPLASMIC PROTEIN-RELATED"/>
    <property type="match status" value="1"/>
</dbReference>
<gene>
    <name evidence="6" type="ORF">KCX82_18295</name>
</gene>
<dbReference type="Gene3D" id="3.40.50.2300">
    <property type="match status" value="2"/>
</dbReference>
<dbReference type="InterPro" id="IPR025997">
    <property type="entry name" value="SBP_2_dom"/>
</dbReference>
<dbReference type="PROSITE" id="PS51257">
    <property type="entry name" value="PROKAR_LIPOPROTEIN"/>
    <property type="match status" value="1"/>
</dbReference>
<name>A0A8J7W678_9FIRM</name>
<proteinExistence type="inferred from homology"/>
<evidence type="ECO:0000313" key="7">
    <source>
        <dbReference type="Proteomes" id="UP000675664"/>
    </source>
</evidence>
<dbReference type="PANTHER" id="PTHR46847:SF1">
    <property type="entry name" value="D-ALLOSE-BINDING PERIPLASMIC PROTEIN-RELATED"/>
    <property type="match status" value="1"/>
</dbReference>
<dbReference type="Pfam" id="PF13407">
    <property type="entry name" value="Peripla_BP_4"/>
    <property type="match status" value="1"/>
</dbReference>
<dbReference type="GO" id="GO:0030313">
    <property type="term" value="C:cell envelope"/>
    <property type="evidence" value="ECO:0007669"/>
    <property type="project" value="UniProtKB-SubCell"/>
</dbReference>
<evidence type="ECO:0000259" key="5">
    <source>
        <dbReference type="Pfam" id="PF13407"/>
    </source>
</evidence>
<feature type="domain" description="Periplasmic binding protein" evidence="5">
    <location>
        <begin position="42"/>
        <end position="294"/>
    </location>
</feature>
<feature type="chain" id="PRO_5035293837" evidence="4">
    <location>
        <begin position="23"/>
        <end position="314"/>
    </location>
</feature>
<comment type="subcellular location">
    <subcellularLocation>
        <location evidence="1">Cell envelope</location>
    </subcellularLocation>
</comment>
<reference evidence="6" key="2">
    <citation type="submission" date="2021-04" db="EMBL/GenBank/DDBJ databases">
        <authorList>
            <person name="Liu J."/>
        </authorList>
    </citation>
    <scope>NUCLEOTIDE SEQUENCE</scope>
    <source>
        <strain evidence="6">BAD-6</strain>
    </source>
</reference>
<keyword evidence="7" id="KW-1185">Reference proteome</keyword>
<dbReference type="RefSeq" id="WP_227019970.1">
    <property type="nucleotide sequence ID" value="NZ_JAGSND010000017.1"/>
</dbReference>
<organism evidence="6 7">
    <name type="scientific">Sinanaerobacter chloroacetimidivorans</name>
    <dbReference type="NCBI Taxonomy" id="2818044"/>
    <lineage>
        <taxon>Bacteria</taxon>
        <taxon>Bacillati</taxon>
        <taxon>Bacillota</taxon>
        <taxon>Clostridia</taxon>
        <taxon>Peptostreptococcales</taxon>
        <taxon>Anaerovoracaceae</taxon>
        <taxon>Sinanaerobacter</taxon>
    </lineage>
</organism>
<evidence type="ECO:0000313" key="6">
    <source>
        <dbReference type="EMBL" id="MBR0599838.1"/>
    </source>
</evidence>
<accession>A0A8J7W678</accession>
<evidence type="ECO:0000256" key="3">
    <source>
        <dbReference type="ARBA" id="ARBA00022729"/>
    </source>
</evidence>
<comment type="caution">
    <text evidence="6">The sequence shown here is derived from an EMBL/GenBank/DDBJ whole genome shotgun (WGS) entry which is preliminary data.</text>
</comment>
<dbReference type="AlphaFoldDB" id="A0A8J7W678"/>